<dbReference type="SUPFAM" id="SSF161098">
    <property type="entry name" value="MetI-like"/>
    <property type="match status" value="1"/>
</dbReference>
<dbReference type="InterPro" id="IPR043429">
    <property type="entry name" value="ArtM/GltK/GlnP/TcyL/YhdX-like"/>
</dbReference>
<evidence type="ECO:0000256" key="2">
    <source>
        <dbReference type="ARBA" id="ARBA00022448"/>
    </source>
</evidence>
<evidence type="ECO:0000313" key="10">
    <source>
        <dbReference type="EMBL" id="MBP2026759.1"/>
    </source>
</evidence>
<keyword evidence="11" id="KW-1185">Reference proteome</keyword>
<evidence type="ECO:0000256" key="3">
    <source>
        <dbReference type="ARBA" id="ARBA00022475"/>
    </source>
</evidence>
<feature type="transmembrane region" description="Helical" evidence="8">
    <location>
        <begin position="192"/>
        <end position="214"/>
    </location>
</feature>
<evidence type="ECO:0000259" key="9">
    <source>
        <dbReference type="PROSITE" id="PS50928"/>
    </source>
</evidence>
<evidence type="ECO:0000256" key="6">
    <source>
        <dbReference type="ARBA" id="ARBA00022989"/>
    </source>
</evidence>
<dbReference type="InterPro" id="IPR000515">
    <property type="entry name" value="MetI-like"/>
</dbReference>
<keyword evidence="4 8" id="KW-0812">Transmembrane</keyword>
<dbReference type="InterPro" id="IPR035906">
    <property type="entry name" value="MetI-like_sf"/>
</dbReference>
<dbReference type="PANTHER" id="PTHR30614:SF0">
    <property type="entry name" value="L-CYSTINE TRANSPORT SYSTEM PERMEASE PROTEIN TCYL"/>
    <property type="match status" value="1"/>
</dbReference>
<sequence length="224" mass="24932">MTGFSFEIFSNSFLELLKALPITLSVGLLAMGFGLIIGVLVGIIRYFNVPFIDSFFKVYISFFRGTPLMIQLFLFFFGLPQLFPSLGRMNAFQASVIIMSINAGAYIAETSRASILSVDNLQKDAGFSIGLTKLQTMWHVQLPQALRVAIPSFGNTFIGIIQGTSLTFMLGLNDLMGLGKMRAASNYRFFEVYLAVGLIYFFITLLIGKLNFYLEKHYSKGRAA</sequence>
<evidence type="ECO:0000256" key="5">
    <source>
        <dbReference type="ARBA" id="ARBA00022970"/>
    </source>
</evidence>
<dbReference type="Gene3D" id="1.10.3720.10">
    <property type="entry name" value="MetI-like"/>
    <property type="match status" value="1"/>
</dbReference>
<proteinExistence type="inferred from homology"/>
<accession>A0ABS4KG50</accession>
<evidence type="ECO:0000256" key="7">
    <source>
        <dbReference type="ARBA" id="ARBA00023136"/>
    </source>
</evidence>
<feature type="transmembrane region" description="Helical" evidence="8">
    <location>
        <begin position="20"/>
        <end position="47"/>
    </location>
</feature>
<keyword evidence="3" id="KW-1003">Cell membrane</keyword>
<keyword evidence="7 8" id="KW-0472">Membrane</keyword>
<dbReference type="PANTHER" id="PTHR30614">
    <property type="entry name" value="MEMBRANE COMPONENT OF AMINO ACID ABC TRANSPORTER"/>
    <property type="match status" value="1"/>
</dbReference>
<dbReference type="NCBIfam" id="TIGR01726">
    <property type="entry name" value="HEQRo_perm_3TM"/>
    <property type="match status" value="1"/>
</dbReference>
<protein>
    <submittedName>
        <fullName evidence="10">Amino-acid transport system permease protein</fullName>
    </submittedName>
</protein>
<feature type="transmembrane region" description="Helical" evidence="8">
    <location>
        <begin position="153"/>
        <end position="172"/>
    </location>
</feature>
<feature type="domain" description="ABC transmembrane type-1" evidence="9">
    <location>
        <begin position="20"/>
        <end position="211"/>
    </location>
</feature>
<feature type="transmembrane region" description="Helical" evidence="8">
    <location>
        <begin position="59"/>
        <end position="79"/>
    </location>
</feature>
<dbReference type="Pfam" id="PF00528">
    <property type="entry name" value="BPD_transp_1"/>
    <property type="match status" value="1"/>
</dbReference>
<reference evidence="10 11" key="1">
    <citation type="submission" date="2021-03" db="EMBL/GenBank/DDBJ databases">
        <title>Genomic Encyclopedia of Type Strains, Phase IV (KMG-IV): sequencing the most valuable type-strain genomes for metagenomic binning, comparative biology and taxonomic classification.</title>
        <authorList>
            <person name="Goeker M."/>
        </authorList>
    </citation>
    <scope>NUCLEOTIDE SEQUENCE [LARGE SCALE GENOMIC DNA]</scope>
    <source>
        <strain evidence="10 11">DSM 27512</strain>
    </source>
</reference>
<evidence type="ECO:0000256" key="1">
    <source>
        <dbReference type="ARBA" id="ARBA00004651"/>
    </source>
</evidence>
<dbReference type="CDD" id="cd06261">
    <property type="entry name" value="TM_PBP2"/>
    <property type="match status" value="1"/>
</dbReference>
<keyword evidence="5" id="KW-0029">Amino-acid transport</keyword>
<comment type="subcellular location">
    <subcellularLocation>
        <location evidence="1 8">Cell membrane</location>
        <topology evidence="1 8">Multi-pass membrane protein</topology>
    </subcellularLocation>
</comment>
<gene>
    <name evidence="10" type="ORF">J2Z35_000550</name>
</gene>
<dbReference type="Proteomes" id="UP001314903">
    <property type="component" value="Unassembled WGS sequence"/>
</dbReference>
<dbReference type="PROSITE" id="PS50928">
    <property type="entry name" value="ABC_TM1"/>
    <property type="match status" value="1"/>
</dbReference>
<dbReference type="EMBL" id="JAGGLI010000004">
    <property type="protein sequence ID" value="MBP2026759.1"/>
    <property type="molecule type" value="Genomic_DNA"/>
</dbReference>
<feature type="transmembrane region" description="Helical" evidence="8">
    <location>
        <begin position="91"/>
        <end position="108"/>
    </location>
</feature>
<evidence type="ECO:0000256" key="8">
    <source>
        <dbReference type="RuleBase" id="RU363032"/>
    </source>
</evidence>
<comment type="similarity">
    <text evidence="8">Belongs to the binding-protein-dependent transport system permease family.</text>
</comment>
<evidence type="ECO:0000313" key="11">
    <source>
        <dbReference type="Proteomes" id="UP001314903"/>
    </source>
</evidence>
<evidence type="ECO:0000256" key="4">
    <source>
        <dbReference type="ARBA" id="ARBA00022692"/>
    </source>
</evidence>
<name>A0ABS4KG50_9FIRM</name>
<organism evidence="10 11">
    <name type="scientific">Acetoanaerobium pronyense</name>
    <dbReference type="NCBI Taxonomy" id="1482736"/>
    <lineage>
        <taxon>Bacteria</taxon>
        <taxon>Bacillati</taxon>
        <taxon>Bacillota</taxon>
        <taxon>Clostridia</taxon>
        <taxon>Peptostreptococcales</taxon>
        <taxon>Filifactoraceae</taxon>
        <taxon>Acetoanaerobium</taxon>
    </lineage>
</organism>
<comment type="caution">
    <text evidence="10">The sequence shown here is derived from an EMBL/GenBank/DDBJ whole genome shotgun (WGS) entry which is preliminary data.</text>
</comment>
<dbReference type="RefSeq" id="WP_209659106.1">
    <property type="nucleotide sequence ID" value="NZ_JAGGLI010000004.1"/>
</dbReference>
<keyword evidence="6 8" id="KW-1133">Transmembrane helix</keyword>
<dbReference type="InterPro" id="IPR010065">
    <property type="entry name" value="AA_ABC_transptr_permease_3TM"/>
</dbReference>
<keyword evidence="2 8" id="KW-0813">Transport</keyword>